<accession>A0A8J4LPV7</accession>
<comment type="caution">
    <text evidence="2">The sequence shown here is derived from an EMBL/GenBank/DDBJ whole genome shotgun (WGS) entry which is preliminary data.</text>
</comment>
<dbReference type="EMBL" id="BNCQ01000017">
    <property type="protein sequence ID" value="GIM04814.1"/>
    <property type="molecule type" value="Genomic_DNA"/>
</dbReference>
<proteinExistence type="predicted"/>
<protein>
    <recommendedName>
        <fullName evidence="4">FAD-binding FR-type domain-containing protein</fullName>
    </recommendedName>
</protein>
<dbReference type="Proteomes" id="UP000722791">
    <property type="component" value="Unassembled WGS sequence"/>
</dbReference>
<name>A0A8J4LPV7_9CHLO</name>
<dbReference type="PANTHER" id="PTHR47215:SF3">
    <property type="entry name" value="FAD-BINDING FR-TYPE DOMAIN-CONTAINING PROTEIN"/>
    <property type="match status" value="1"/>
</dbReference>
<organism evidence="2 3">
    <name type="scientific">Volvox reticuliferus</name>
    <dbReference type="NCBI Taxonomy" id="1737510"/>
    <lineage>
        <taxon>Eukaryota</taxon>
        <taxon>Viridiplantae</taxon>
        <taxon>Chlorophyta</taxon>
        <taxon>core chlorophytes</taxon>
        <taxon>Chlorophyceae</taxon>
        <taxon>CS clade</taxon>
        <taxon>Chlamydomonadales</taxon>
        <taxon>Volvocaceae</taxon>
        <taxon>Volvox</taxon>
    </lineage>
</organism>
<dbReference type="AlphaFoldDB" id="A0A8J4LPV7"/>
<evidence type="ECO:0000313" key="3">
    <source>
        <dbReference type="Proteomes" id="UP000722791"/>
    </source>
</evidence>
<dbReference type="PANTHER" id="PTHR47215">
    <property type="match status" value="1"/>
</dbReference>
<reference evidence="2" key="1">
    <citation type="journal article" date="2021" name="Proc. Natl. Acad. Sci. U.S.A.">
        <title>Three genomes in the algal genus Volvox reveal the fate of a haploid sex-determining region after a transition to homothallism.</title>
        <authorList>
            <person name="Yamamoto K."/>
            <person name="Hamaji T."/>
            <person name="Kawai-Toyooka H."/>
            <person name="Matsuzaki R."/>
            <person name="Takahashi F."/>
            <person name="Nishimura Y."/>
            <person name="Kawachi M."/>
            <person name="Noguchi H."/>
            <person name="Minakuchi Y."/>
            <person name="Umen J.G."/>
            <person name="Toyoda A."/>
            <person name="Nozaki H."/>
        </authorList>
    </citation>
    <scope>NUCLEOTIDE SEQUENCE</scope>
    <source>
        <strain evidence="2">NIES-3785</strain>
    </source>
</reference>
<evidence type="ECO:0000313" key="2">
    <source>
        <dbReference type="EMBL" id="GIM04814.1"/>
    </source>
</evidence>
<sequence length="451" mass="49822">VNDSIACRYLDNLSINLVKRSTPTYALGDLAVAGTPQYLADTLGNTFARLTPRDPCHERIQMIVHSTHRCLGRTGQRNQPFGNPSSSSRQLKYNRSARRAGRANTVIVRAGPVEIDEDDLIQGKDRHKWYEAKFCAEDQPEWNIGRFVASRQVSPEYRAVTVECEVSRERIPLRAAYKAAGQRASLRINSGVERNCTVASPPFPESINYGPLFKVRGDLFAHEIKTPREPISVKAELTVLVTRKEAPEVYGMGNDDVVEVGPFVGTGLDLRSSPLMAMYSCPTVVIFVSGRAIATCMSLLESTSDVPNLSLEFRRDVRVYYKAPNAASITFKDRFEEWEKLGPLKVFTTTSSFQDAFDDDDSLTYDPATTGAVILTGGDAEAEKEALEVCRDAEITKILTDSVEQAPLVFLSSNPFKEWMTGKVARPPTRSSRGTPSAEPQPDSDSMPVAV</sequence>
<feature type="non-terminal residue" evidence="2">
    <location>
        <position position="1"/>
    </location>
</feature>
<gene>
    <name evidence="2" type="ORF">Vretimale_9315</name>
</gene>
<evidence type="ECO:0008006" key="4">
    <source>
        <dbReference type="Google" id="ProtNLM"/>
    </source>
</evidence>
<feature type="region of interest" description="Disordered" evidence="1">
    <location>
        <begin position="421"/>
        <end position="451"/>
    </location>
</feature>
<feature type="region of interest" description="Disordered" evidence="1">
    <location>
        <begin position="73"/>
        <end position="96"/>
    </location>
</feature>
<evidence type="ECO:0000256" key="1">
    <source>
        <dbReference type="SAM" id="MobiDB-lite"/>
    </source>
</evidence>
<feature type="compositionally biased region" description="Polar residues" evidence="1">
    <location>
        <begin position="75"/>
        <end position="93"/>
    </location>
</feature>